<dbReference type="Pfam" id="PF00005">
    <property type="entry name" value="ABC_tran"/>
    <property type="match status" value="1"/>
</dbReference>
<reference evidence="6" key="1">
    <citation type="journal article" date="2021" name="PeerJ">
        <title>Extensive microbial diversity within the chicken gut microbiome revealed by metagenomics and culture.</title>
        <authorList>
            <person name="Gilroy R."/>
            <person name="Ravi A."/>
            <person name="Getino M."/>
            <person name="Pursley I."/>
            <person name="Horton D.L."/>
            <person name="Alikhan N.F."/>
            <person name="Baker D."/>
            <person name="Gharbi K."/>
            <person name="Hall N."/>
            <person name="Watson M."/>
            <person name="Adriaenssens E.M."/>
            <person name="Foster-Nyarko E."/>
            <person name="Jarju S."/>
            <person name="Secka A."/>
            <person name="Antonio M."/>
            <person name="Oren A."/>
            <person name="Chaudhuri R.R."/>
            <person name="La Ragione R."/>
            <person name="Hildebrand F."/>
            <person name="Pallen M.J."/>
        </authorList>
    </citation>
    <scope>NUCLEOTIDE SEQUENCE</scope>
    <source>
        <strain evidence="6">USASDec5-558</strain>
    </source>
</reference>
<dbReference type="GO" id="GO:0055085">
    <property type="term" value="P:transmembrane transport"/>
    <property type="evidence" value="ECO:0007669"/>
    <property type="project" value="UniProtKB-ARBA"/>
</dbReference>
<sequence length="379" mass="42140">MSENQQAKPQGQELQSQQTKPQSDKSQGEVLLSIKDLCKYFEIKSGFLNHKTSYLKAVDHLNLEIRKGECFGLVGESGCGKTTLGKMIAGLYKPTSGEIIYNGVNLGGITRNERRKYSRDIQMIFQDPYSSLNPRMTVEEIISEPMIVNGTHHGADVGKRVEYLLNCVGLAKQYKSRYPHEFSGGQRQRIGIARALAVSPRLIVCDEAVSALDVSIQAQILNLLDDLKTEFGLTYLFIAHGLAAVKHISDRIGVMYLGSLVEVAPKEAIYDNPMHPYTQSLISAIPIIDPSKRKERILLKGDLPSPIDPPEGCRFNSRCFIEDCAYKQEHQQLVKVKNHLLACKYKSEQIAKLDKQTSAVEGTLEQASADTVEQKAKAS</sequence>
<dbReference type="PROSITE" id="PS50893">
    <property type="entry name" value="ABC_TRANSPORTER_2"/>
    <property type="match status" value="1"/>
</dbReference>
<evidence type="ECO:0000256" key="3">
    <source>
        <dbReference type="ARBA" id="ARBA00022840"/>
    </source>
</evidence>
<dbReference type="InterPro" id="IPR003439">
    <property type="entry name" value="ABC_transporter-like_ATP-bd"/>
</dbReference>
<keyword evidence="1" id="KW-0813">Transport</keyword>
<reference evidence="6" key="2">
    <citation type="submission" date="2021-04" db="EMBL/GenBank/DDBJ databases">
        <authorList>
            <person name="Gilroy R."/>
        </authorList>
    </citation>
    <scope>NUCLEOTIDE SEQUENCE</scope>
    <source>
        <strain evidence="6">USASDec5-558</strain>
    </source>
</reference>
<dbReference type="SUPFAM" id="SSF52540">
    <property type="entry name" value="P-loop containing nucleoside triphosphate hydrolases"/>
    <property type="match status" value="1"/>
</dbReference>
<dbReference type="InterPro" id="IPR017871">
    <property type="entry name" value="ABC_transporter-like_CS"/>
</dbReference>
<feature type="compositionally biased region" description="Polar residues" evidence="4">
    <location>
        <begin position="1"/>
        <end position="21"/>
    </location>
</feature>
<gene>
    <name evidence="6" type="ORF">H9850_07090</name>
</gene>
<dbReference type="CDD" id="cd03257">
    <property type="entry name" value="ABC_NikE_OppD_transporters"/>
    <property type="match status" value="1"/>
</dbReference>
<accession>A0A9D2B127</accession>
<dbReference type="InterPro" id="IPR003593">
    <property type="entry name" value="AAA+_ATPase"/>
</dbReference>
<organism evidence="6 7">
    <name type="scientific">Candidatus Anaerobiospirillum pullistercoris</name>
    <dbReference type="NCBI Taxonomy" id="2838452"/>
    <lineage>
        <taxon>Bacteria</taxon>
        <taxon>Pseudomonadati</taxon>
        <taxon>Pseudomonadota</taxon>
        <taxon>Gammaproteobacteria</taxon>
        <taxon>Aeromonadales</taxon>
        <taxon>Succinivibrionaceae</taxon>
        <taxon>Anaerobiospirillum</taxon>
    </lineage>
</organism>
<evidence type="ECO:0000313" key="7">
    <source>
        <dbReference type="Proteomes" id="UP000886829"/>
    </source>
</evidence>
<dbReference type="GO" id="GO:0015833">
    <property type="term" value="P:peptide transport"/>
    <property type="evidence" value="ECO:0007669"/>
    <property type="project" value="InterPro"/>
</dbReference>
<evidence type="ECO:0000259" key="5">
    <source>
        <dbReference type="PROSITE" id="PS50893"/>
    </source>
</evidence>
<dbReference type="InterPro" id="IPR027417">
    <property type="entry name" value="P-loop_NTPase"/>
</dbReference>
<dbReference type="SMART" id="SM00382">
    <property type="entry name" value="AAA"/>
    <property type="match status" value="1"/>
</dbReference>
<dbReference type="PROSITE" id="PS00211">
    <property type="entry name" value="ABC_TRANSPORTER_1"/>
    <property type="match status" value="1"/>
</dbReference>
<dbReference type="GO" id="GO:0016887">
    <property type="term" value="F:ATP hydrolysis activity"/>
    <property type="evidence" value="ECO:0007669"/>
    <property type="project" value="InterPro"/>
</dbReference>
<evidence type="ECO:0000313" key="6">
    <source>
        <dbReference type="EMBL" id="HIX57220.1"/>
    </source>
</evidence>
<evidence type="ECO:0000256" key="4">
    <source>
        <dbReference type="SAM" id="MobiDB-lite"/>
    </source>
</evidence>
<dbReference type="Pfam" id="PF08352">
    <property type="entry name" value="oligo_HPY"/>
    <property type="match status" value="1"/>
</dbReference>
<keyword evidence="2" id="KW-0547">Nucleotide-binding</keyword>
<protein>
    <submittedName>
        <fullName evidence="6">ATP-binding cassette domain-containing protein</fullName>
    </submittedName>
</protein>
<name>A0A9D2B127_9GAMM</name>
<dbReference type="EMBL" id="DXEV01000140">
    <property type="protein sequence ID" value="HIX57220.1"/>
    <property type="molecule type" value="Genomic_DNA"/>
</dbReference>
<feature type="region of interest" description="Disordered" evidence="4">
    <location>
        <begin position="1"/>
        <end position="27"/>
    </location>
</feature>
<proteinExistence type="predicted"/>
<dbReference type="GO" id="GO:0005524">
    <property type="term" value="F:ATP binding"/>
    <property type="evidence" value="ECO:0007669"/>
    <property type="project" value="UniProtKB-KW"/>
</dbReference>
<comment type="caution">
    <text evidence="6">The sequence shown here is derived from an EMBL/GenBank/DDBJ whole genome shotgun (WGS) entry which is preliminary data.</text>
</comment>
<feature type="domain" description="ABC transporter" evidence="5">
    <location>
        <begin position="32"/>
        <end position="282"/>
    </location>
</feature>
<dbReference type="InterPro" id="IPR013563">
    <property type="entry name" value="Oligopep_ABC_C"/>
</dbReference>
<dbReference type="NCBIfam" id="TIGR01727">
    <property type="entry name" value="oligo_HPY"/>
    <property type="match status" value="1"/>
</dbReference>
<evidence type="ECO:0000256" key="2">
    <source>
        <dbReference type="ARBA" id="ARBA00022741"/>
    </source>
</evidence>
<keyword evidence="3 6" id="KW-0067">ATP-binding</keyword>
<dbReference type="PANTHER" id="PTHR43776">
    <property type="entry name" value="TRANSPORT ATP-BINDING PROTEIN"/>
    <property type="match status" value="1"/>
</dbReference>
<dbReference type="InterPro" id="IPR050319">
    <property type="entry name" value="ABC_transp_ATP-bind"/>
</dbReference>
<dbReference type="Gene3D" id="3.40.50.300">
    <property type="entry name" value="P-loop containing nucleotide triphosphate hydrolases"/>
    <property type="match status" value="1"/>
</dbReference>
<evidence type="ECO:0000256" key="1">
    <source>
        <dbReference type="ARBA" id="ARBA00022448"/>
    </source>
</evidence>
<dbReference type="Proteomes" id="UP000886829">
    <property type="component" value="Unassembled WGS sequence"/>
</dbReference>
<dbReference type="FunFam" id="3.40.50.300:FF:000016">
    <property type="entry name" value="Oligopeptide ABC transporter ATP-binding component"/>
    <property type="match status" value="1"/>
</dbReference>
<dbReference type="AlphaFoldDB" id="A0A9D2B127"/>